<evidence type="ECO:0000259" key="2">
    <source>
        <dbReference type="SMART" id="SM01123"/>
    </source>
</evidence>
<name>A0A7I8W7Y6_9ANNE</name>
<feature type="domain" description="DBP10 C-terminal" evidence="2">
    <location>
        <begin position="124"/>
        <end position="182"/>
    </location>
</feature>
<dbReference type="GO" id="GO:0003724">
    <property type="term" value="F:RNA helicase activity"/>
    <property type="evidence" value="ECO:0007669"/>
    <property type="project" value="InterPro"/>
</dbReference>
<evidence type="ECO:0000313" key="4">
    <source>
        <dbReference type="Proteomes" id="UP000549394"/>
    </source>
</evidence>
<feature type="region of interest" description="Disordered" evidence="1">
    <location>
        <begin position="185"/>
        <end position="270"/>
    </location>
</feature>
<dbReference type="GO" id="GO:0005524">
    <property type="term" value="F:ATP binding"/>
    <property type="evidence" value="ECO:0007669"/>
    <property type="project" value="InterPro"/>
</dbReference>
<reference evidence="3 4" key="1">
    <citation type="submission" date="2020-08" db="EMBL/GenBank/DDBJ databases">
        <authorList>
            <person name="Hejnol A."/>
        </authorList>
    </citation>
    <scope>NUCLEOTIDE SEQUENCE [LARGE SCALE GENOMIC DNA]</scope>
</reference>
<dbReference type="AlphaFoldDB" id="A0A7I8W7Y6"/>
<feature type="compositionally biased region" description="Basic residues" evidence="1">
    <location>
        <begin position="249"/>
        <end position="270"/>
    </location>
</feature>
<protein>
    <submittedName>
        <fullName evidence="3">DgyrCDS12727</fullName>
    </submittedName>
</protein>
<feature type="compositionally biased region" description="Basic and acidic residues" evidence="1">
    <location>
        <begin position="185"/>
        <end position="201"/>
    </location>
</feature>
<organism evidence="3 4">
    <name type="scientific">Dimorphilus gyrociliatus</name>
    <dbReference type="NCBI Taxonomy" id="2664684"/>
    <lineage>
        <taxon>Eukaryota</taxon>
        <taxon>Metazoa</taxon>
        <taxon>Spiralia</taxon>
        <taxon>Lophotrochozoa</taxon>
        <taxon>Annelida</taxon>
        <taxon>Polychaeta</taxon>
        <taxon>Polychaeta incertae sedis</taxon>
        <taxon>Dinophilidae</taxon>
        <taxon>Dimorphilus</taxon>
    </lineage>
</organism>
<dbReference type="EMBL" id="CAJFCJ010000021">
    <property type="protein sequence ID" value="CAD5124444.1"/>
    <property type="molecule type" value="Genomic_DNA"/>
</dbReference>
<evidence type="ECO:0000313" key="3">
    <source>
        <dbReference type="EMBL" id="CAD5124444.1"/>
    </source>
</evidence>
<dbReference type="GO" id="GO:0003723">
    <property type="term" value="F:RNA binding"/>
    <property type="evidence" value="ECO:0007669"/>
    <property type="project" value="InterPro"/>
</dbReference>
<dbReference type="GO" id="GO:0005634">
    <property type="term" value="C:nucleus"/>
    <property type="evidence" value="ECO:0007669"/>
    <property type="project" value="InterPro"/>
</dbReference>
<sequence>MKQFKPPATIFEIHKKRNASVIETMKQKREKHAEIIEANAKRSEERKNNQLNESISSDRGSVLDQDVDLENTFGSIIAPKPKMRRVFKKDDESFVPYKPKDFASENGLSLKSSFEKDASNAMMDLIGDDQDIGRKLNNHKKWDRKKMKFVGETNDKKKIKTESGQWISSTYKSKVYKEWLDKTKMKSREEHADMDNDDRVKAPKKARSGRLQVLGGESKFKRGFHTRREETKANKNKRELKRKDEIVKERRKKANLQARMKHREKRKRKR</sequence>
<accession>A0A7I8W7Y6</accession>
<feature type="compositionally biased region" description="Polar residues" evidence="1">
    <location>
        <begin position="49"/>
        <end position="59"/>
    </location>
</feature>
<feature type="compositionally biased region" description="Basic and acidic residues" evidence="1">
    <location>
        <begin position="226"/>
        <end position="248"/>
    </location>
</feature>
<dbReference type="Proteomes" id="UP000549394">
    <property type="component" value="Unassembled WGS sequence"/>
</dbReference>
<dbReference type="SMART" id="SM01123">
    <property type="entry name" value="DBP10CT"/>
    <property type="match status" value="1"/>
</dbReference>
<dbReference type="OrthoDB" id="10071403at2759"/>
<proteinExistence type="predicted"/>
<feature type="region of interest" description="Disordered" evidence="1">
    <location>
        <begin position="38"/>
        <end position="60"/>
    </location>
</feature>
<evidence type="ECO:0000256" key="1">
    <source>
        <dbReference type="SAM" id="MobiDB-lite"/>
    </source>
</evidence>
<gene>
    <name evidence="3" type="ORF">DGYR_LOCUS11986</name>
</gene>
<dbReference type="InterPro" id="IPR012541">
    <property type="entry name" value="DBP10_C"/>
</dbReference>
<dbReference type="Pfam" id="PF08147">
    <property type="entry name" value="DBP10CT"/>
    <property type="match status" value="1"/>
</dbReference>
<feature type="compositionally biased region" description="Basic and acidic residues" evidence="1">
    <location>
        <begin position="38"/>
        <end position="48"/>
    </location>
</feature>
<keyword evidence="4" id="KW-1185">Reference proteome</keyword>
<comment type="caution">
    <text evidence="3">The sequence shown here is derived from an EMBL/GenBank/DDBJ whole genome shotgun (WGS) entry which is preliminary data.</text>
</comment>